<evidence type="ECO:0000256" key="4">
    <source>
        <dbReference type="PROSITE-ProRule" id="PRU00335"/>
    </source>
</evidence>
<dbReference type="PROSITE" id="PS50977">
    <property type="entry name" value="HTH_TETR_2"/>
    <property type="match status" value="1"/>
</dbReference>
<comment type="caution">
    <text evidence="7">The sequence shown here is derived from an EMBL/GenBank/DDBJ whole genome shotgun (WGS) entry which is preliminary data.</text>
</comment>
<evidence type="ECO:0000313" key="7">
    <source>
        <dbReference type="EMBL" id="NKE60169.1"/>
    </source>
</evidence>
<evidence type="ECO:0000256" key="1">
    <source>
        <dbReference type="ARBA" id="ARBA00023015"/>
    </source>
</evidence>
<keyword evidence="1" id="KW-0805">Transcription regulation</keyword>
<proteinExistence type="predicted"/>
<dbReference type="EMBL" id="VSRL01000111">
    <property type="protein sequence ID" value="NKE60169.1"/>
    <property type="molecule type" value="Genomic_DNA"/>
</dbReference>
<keyword evidence="2 4" id="KW-0238">DNA-binding</keyword>
<name>A0ABX1FN05_9PSEU</name>
<dbReference type="Gene3D" id="1.10.357.10">
    <property type="entry name" value="Tetracycline Repressor, domain 2"/>
    <property type="match status" value="1"/>
</dbReference>
<protein>
    <submittedName>
        <fullName evidence="7">TetR family transcriptional regulator</fullName>
    </submittedName>
</protein>
<dbReference type="InterPro" id="IPR036271">
    <property type="entry name" value="Tet_transcr_reg_TetR-rel_C_sf"/>
</dbReference>
<sequence length="214" mass="22981">MARAALSADAVVDVALHLVDEDGPAALTLAAVASRAGVATPSLYKHVRNLAELRALMSVRILDDLAERIRGAVLGRSADEAIRALMMAWRDYVLGHPHRYSALDQAPEPMVAQAGDRVVDVVLAALRAYGLEDSEAIHAARCVRAAVHGFAVLEAENAFQRPEKLDETYDLLIHLVAGGLHTRQRNALPAPRPATPEPPAAASRRAPPHEVRAK</sequence>
<dbReference type="Gene3D" id="1.10.10.60">
    <property type="entry name" value="Homeodomain-like"/>
    <property type="match status" value="1"/>
</dbReference>
<dbReference type="SUPFAM" id="SSF46689">
    <property type="entry name" value="Homeodomain-like"/>
    <property type="match status" value="1"/>
</dbReference>
<dbReference type="SUPFAM" id="SSF48498">
    <property type="entry name" value="Tetracyclin repressor-like, C-terminal domain"/>
    <property type="match status" value="1"/>
</dbReference>
<dbReference type="InterPro" id="IPR025996">
    <property type="entry name" value="MT1864/Rv1816-like_C"/>
</dbReference>
<evidence type="ECO:0000256" key="5">
    <source>
        <dbReference type="SAM" id="MobiDB-lite"/>
    </source>
</evidence>
<accession>A0ABX1FN05</accession>
<evidence type="ECO:0000256" key="2">
    <source>
        <dbReference type="ARBA" id="ARBA00023125"/>
    </source>
</evidence>
<keyword evidence="8" id="KW-1185">Reference proteome</keyword>
<feature type="region of interest" description="Disordered" evidence="5">
    <location>
        <begin position="184"/>
        <end position="214"/>
    </location>
</feature>
<dbReference type="InterPro" id="IPR001647">
    <property type="entry name" value="HTH_TetR"/>
</dbReference>
<feature type="DNA-binding region" description="H-T-H motif" evidence="4">
    <location>
        <begin position="28"/>
        <end position="47"/>
    </location>
</feature>
<gene>
    <name evidence="7" type="ORF">FXN61_26560</name>
</gene>
<organism evidence="7 8">
    <name type="scientific">Lentzea indica</name>
    <dbReference type="NCBI Taxonomy" id="2604800"/>
    <lineage>
        <taxon>Bacteria</taxon>
        <taxon>Bacillati</taxon>
        <taxon>Actinomycetota</taxon>
        <taxon>Actinomycetes</taxon>
        <taxon>Pseudonocardiales</taxon>
        <taxon>Pseudonocardiaceae</taxon>
        <taxon>Lentzea</taxon>
    </lineage>
</organism>
<reference evidence="7 8" key="1">
    <citation type="submission" date="2019-08" db="EMBL/GenBank/DDBJ databases">
        <title>Lentzea from Indian Himalayas.</title>
        <authorList>
            <person name="Mandal S."/>
            <person name="Mallick Gupta A."/>
            <person name="Maiti P.K."/>
            <person name="Sarkar J."/>
            <person name="Mandal S."/>
        </authorList>
    </citation>
    <scope>NUCLEOTIDE SEQUENCE [LARGE SCALE GENOMIC DNA]</scope>
    <source>
        <strain evidence="7 8">PSKA42</strain>
    </source>
</reference>
<evidence type="ECO:0000256" key="3">
    <source>
        <dbReference type="ARBA" id="ARBA00023163"/>
    </source>
</evidence>
<evidence type="ECO:0000313" key="8">
    <source>
        <dbReference type="Proteomes" id="UP001515943"/>
    </source>
</evidence>
<dbReference type="Proteomes" id="UP001515943">
    <property type="component" value="Unassembled WGS sequence"/>
</dbReference>
<dbReference type="InterPro" id="IPR009057">
    <property type="entry name" value="Homeodomain-like_sf"/>
</dbReference>
<dbReference type="Pfam" id="PF13305">
    <property type="entry name" value="TetR_C_33"/>
    <property type="match status" value="1"/>
</dbReference>
<feature type="domain" description="HTH tetR-type" evidence="6">
    <location>
        <begin position="5"/>
        <end position="65"/>
    </location>
</feature>
<dbReference type="Pfam" id="PF00440">
    <property type="entry name" value="TetR_N"/>
    <property type="match status" value="1"/>
</dbReference>
<keyword evidence="3" id="KW-0804">Transcription</keyword>
<feature type="compositionally biased region" description="Pro residues" evidence="5">
    <location>
        <begin position="190"/>
        <end position="199"/>
    </location>
</feature>
<evidence type="ECO:0000259" key="6">
    <source>
        <dbReference type="PROSITE" id="PS50977"/>
    </source>
</evidence>